<keyword evidence="2" id="KW-1185">Reference proteome</keyword>
<dbReference type="InParanoid" id="C5L8V1"/>
<dbReference type="EMBL" id="GG680339">
    <property type="protein sequence ID" value="EER06809.1"/>
    <property type="molecule type" value="Genomic_DNA"/>
</dbReference>
<dbReference type="Proteomes" id="UP000007800">
    <property type="component" value="Unassembled WGS sequence"/>
</dbReference>
<gene>
    <name evidence="1" type="ORF">Pmar_PMAR002178</name>
</gene>
<proteinExistence type="predicted"/>
<evidence type="ECO:0000313" key="2">
    <source>
        <dbReference type="Proteomes" id="UP000007800"/>
    </source>
</evidence>
<sequence length="131" mass="14299">MRCELLLVVGKGYFVLQGSPAGPVASLCDVNGLQVVPTSRCVKVCLMLTVLNRGAYSSPLEEINRVNFGLQPLTQDDKEALPQSADTCSGPIIKSFFVYSPVLKVQDRTPESLASAEDEDTREAQAKQIYY</sequence>
<dbReference type="AlphaFoldDB" id="C5L8V1"/>
<evidence type="ECO:0000313" key="1">
    <source>
        <dbReference type="EMBL" id="EER06809.1"/>
    </source>
</evidence>
<accession>C5L8V1</accession>
<dbReference type="RefSeq" id="XP_002774993.1">
    <property type="nucleotide sequence ID" value="XM_002774947.1"/>
</dbReference>
<organism evidence="2">
    <name type="scientific">Perkinsus marinus (strain ATCC 50983 / TXsc)</name>
    <dbReference type="NCBI Taxonomy" id="423536"/>
    <lineage>
        <taxon>Eukaryota</taxon>
        <taxon>Sar</taxon>
        <taxon>Alveolata</taxon>
        <taxon>Perkinsozoa</taxon>
        <taxon>Perkinsea</taxon>
        <taxon>Perkinsida</taxon>
        <taxon>Perkinsidae</taxon>
        <taxon>Perkinsus</taxon>
    </lineage>
</organism>
<name>C5L8V1_PERM5</name>
<dbReference type="GeneID" id="9056836"/>
<protein>
    <submittedName>
        <fullName evidence="1">Uncharacterized protein</fullName>
    </submittedName>
</protein>
<reference evidence="1 2" key="1">
    <citation type="submission" date="2008-07" db="EMBL/GenBank/DDBJ databases">
        <authorList>
            <person name="El-Sayed N."/>
            <person name="Caler E."/>
            <person name="Inman J."/>
            <person name="Amedeo P."/>
            <person name="Hass B."/>
            <person name="Wortman J."/>
        </authorList>
    </citation>
    <scope>NUCLEOTIDE SEQUENCE [LARGE SCALE GENOMIC DNA]</scope>
    <source>
        <strain evidence="2">ATCC 50983 / TXsc</strain>
    </source>
</reference>